<dbReference type="Gene3D" id="3.30.70.1320">
    <property type="entry name" value="Multidrug efflux transporter AcrB pore domain like"/>
    <property type="match status" value="1"/>
</dbReference>
<feature type="transmembrane region" description="Helical" evidence="2">
    <location>
        <begin position="1059"/>
        <end position="1086"/>
    </location>
</feature>
<dbReference type="Proteomes" id="UP000002710">
    <property type="component" value="Chromosome"/>
</dbReference>
<feature type="transmembrane region" description="Helical" evidence="2">
    <location>
        <begin position="1033"/>
        <end position="1053"/>
    </location>
</feature>
<dbReference type="GO" id="GO:0005886">
    <property type="term" value="C:plasma membrane"/>
    <property type="evidence" value="ECO:0007669"/>
    <property type="project" value="TreeGrafter"/>
</dbReference>
<dbReference type="SUPFAM" id="SSF82693">
    <property type="entry name" value="Multidrug efflux transporter AcrB pore domain, PN1, PN2, PC1 and PC2 subdomains"/>
    <property type="match status" value="3"/>
</dbReference>
<keyword evidence="2" id="KW-0812">Transmembrane</keyword>
<feature type="transmembrane region" description="Helical" evidence="2">
    <location>
        <begin position="923"/>
        <end position="940"/>
    </location>
</feature>
<dbReference type="RefSeq" id="WP_011366664.1">
    <property type="nucleotide sequence ID" value="NC_007519.1"/>
</dbReference>
<dbReference type="PANTHER" id="PTHR32063:SF16">
    <property type="entry name" value="CATION EFFLUX SYSTEM (ACRB_ACRD_ACRF FAMILY)"/>
    <property type="match status" value="1"/>
</dbReference>
<dbReference type="KEGG" id="dde:Dde_0548"/>
<feature type="transmembrane region" description="Helical" evidence="2">
    <location>
        <begin position="985"/>
        <end position="1012"/>
    </location>
</feature>
<dbReference type="Gene3D" id="3.30.70.1440">
    <property type="entry name" value="Multidrug efflux transporter AcrB pore domain"/>
    <property type="match status" value="1"/>
</dbReference>
<evidence type="ECO:0000256" key="1">
    <source>
        <dbReference type="SAM" id="MobiDB-lite"/>
    </source>
</evidence>
<evidence type="ECO:0000313" key="3">
    <source>
        <dbReference type="EMBL" id="ABB37349.1"/>
    </source>
</evidence>
<sequence length="1099" mass="119214">MPQHDAAPAGIIPAIVRTFVTGKNALLLLIFGLGLGMAALLLTPREEEPQIIVPMADILVQVPGASAAEVEKLVATPLERLLWQIDGVEHVYSISRRDSAMATVRFYVGENREDSLIKLHNTITKNKDMAPGIVTGWAVRPVEIDDVPIVSLTLYPEQAGAADSHTLRRMAEEMLNRIAAVEDVSSVTITGGEPRRVHVYPDPERLTGFSVSAQDVVTALSGADSSVTAGTLDKNNRTLTITADSFLRSAREVRGLVVGTDADRPVYLRDVATVHDGPAEPVSYTRIGFSDRTAQEEGMPHGSLPAVTLAVAKKKGTNAVSVAENVIREASSLQHDILPDGIGLRVTRNYGETASQKVNDLLASLGFAILTVVGLLMLTLGRREALVVAVSVPLSFALALFVNYMLGYTINRVTLFALILSLGLVVDDPITNVDNIQRHILARKKGPLAATLAGVQEVLPPVLMSTLAIIVSFTPMFFITGMMGPYMAPMAANVPLTVTFSTLAALTVVPWLSYLLLRHKAVPAGQQTPPATVRQKNSATSRQSGRADRASQLYRTIVSPFLDSKFMRKSMLAAIVILLAGSCSLALMRLVPLKMLPFDNKNEFQIVIDMPEGTSLEETDRVVRRYETYLRTVPEVSDFTTFTGTSSPMDFNGMVRHYYMRAEPHQADIRVNLAAKSRREQQSHTIVLRLRDDLQRIADASGADIKLVEVPPGPPVFSTITGEVYGSAEKTPEQLQQAARHVMEIMRREPGVTDIDSTMEAAATRVNFVTDRVKAALHGVETEDIARTLRIAAGGVIPANVHEPRERQPLPVVVQLPRESRSSVAALEAMPVPTAAAPDMPQGGIVPLGELGRFVQLPEDQPIYHKNLHRVVYVYGEMAGRAPGEAILDMNTALKKDPMPPGTRVDWAGEGEWEITLSVFRDLGLAFGAALGGIYILLVIQTGVFTLPLLIMSAIPLTLLGIMPGFWLLNLLFTGHAGGYADPVFFTATSMIGMIALGGIVIRNSLVLIEFIQEAIRQGMPLREAVLESGTTRLRPILLTATTTLLGAWPITLDPIFSGLAWALIFGLLASTVFSLVVVPVAFYALESRRMQTTETQTD</sequence>
<reference evidence="3 4" key="1">
    <citation type="journal article" date="2011" name="J. Bacteriol.">
        <title>Complete genome sequence and updated annotation of Desulfovibrio alaskensis G20.</title>
        <authorList>
            <person name="Hauser L.J."/>
            <person name="Land M.L."/>
            <person name="Brown S.D."/>
            <person name="Larimer F."/>
            <person name="Keller K.L."/>
            <person name="Rapp-Giles B.J."/>
            <person name="Price M.N."/>
            <person name="Lin M."/>
            <person name="Bruce D.C."/>
            <person name="Detter J.C."/>
            <person name="Tapia R."/>
            <person name="Han C.S."/>
            <person name="Goodwin L.A."/>
            <person name="Cheng J.F."/>
            <person name="Pitluck S."/>
            <person name="Copeland A."/>
            <person name="Lucas S."/>
            <person name="Nolan M."/>
            <person name="Lapidus A.L."/>
            <person name="Palumbo A.V."/>
            <person name="Wall J.D."/>
        </authorList>
    </citation>
    <scope>NUCLEOTIDE SEQUENCE [LARGE SCALE GENOMIC DNA]</scope>
    <source>
        <strain evidence="4">ATCC BAA 1058 / DSM 17464 / G20</strain>
    </source>
</reference>
<dbReference type="PRINTS" id="PR00702">
    <property type="entry name" value="ACRIFLAVINRP"/>
</dbReference>
<name>Q315P7_OLEA2</name>
<dbReference type="GO" id="GO:0042910">
    <property type="term" value="F:xenobiotic transmembrane transporter activity"/>
    <property type="evidence" value="ECO:0007669"/>
    <property type="project" value="TreeGrafter"/>
</dbReference>
<dbReference type="EMBL" id="CP000112">
    <property type="protein sequence ID" value="ABB37349.1"/>
    <property type="molecule type" value="Genomic_DNA"/>
</dbReference>
<dbReference type="InterPro" id="IPR001036">
    <property type="entry name" value="Acrflvin-R"/>
</dbReference>
<keyword evidence="2" id="KW-0472">Membrane</keyword>
<protein>
    <submittedName>
        <fullName evidence="3">Acriflavin resistance protein</fullName>
    </submittedName>
</protein>
<dbReference type="Gene3D" id="1.20.1640.10">
    <property type="entry name" value="Multidrug efflux transporter AcrB transmembrane domain"/>
    <property type="match status" value="2"/>
</dbReference>
<gene>
    <name evidence="3" type="ordered locus">Dde_0548</name>
</gene>
<feature type="compositionally biased region" description="Polar residues" evidence="1">
    <location>
        <begin position="526"/>
        <end position="544"/>
    </location>
</feature>
<feature type="transmembrane region" description="Helical" evidence="2">
    <location>
        <begin position="448"/>
        <end position="478"/>
    </location>
</feature>
<dbReference type="Pfam" id="PF00873">
    <property type="entry name" value="ACR_tran"/>
    <property type="match status" value="1"/>
</dbReference>
<dbReference type="AlphaFoldDB" id="Q315P7"/>
<evidence type="ECO:0000313" key="4">
    <source>
        <dbReference type="Proteomes" id="UP000002710"/>
    </source>
</evidence>
<proteinExistence type="predicted"/>
<dbReference type="Gene3D" id="3.30.70.1430">
    <property type="entry name" value="Multidrug efflux transporter AcrB pore domain"/>
    <property type="match status" value="2"/>
</dbReference>
<dbReference type="eggNOG" id="COG0841">
    <property type="taxonomic scope" value="Bacteria"/>
</dbReference>
<dbReference type="Gene3D" id="3.30.2090.10">
    <property type="entry name" value="Multidrug efflux transporter AcrB TolC docking domain, DN and DC subdomains"/>
    <property type="match status" value="2"/>
</dbReference>
<feature type="transmembrane region" description="Helical" evidence="2">
    <location>
        <begin position="947"/>
        <end position="973"/>
    </location>
</feature>
<feature type="transmembrane region" description="Helical" evidence="2">
    <location>
        <begin position="361"/>
        <end position="378"/>
    </location>
</feature>
<keyword evidence="2" id="KW-1133">Transmembrane helix</keyword>
<accession>Q315P7</accession>
<feature type="transmembrane region" description="Helical" evidence="2">
    <location>
        <begin position="498"/>
        <end position="517"/>
    </location>
</feature>
<feature type="transmembrane region" description="Helical" evidence="2">
    <location>
        <begin position="25"/>
        <end position="42"/>
    </location>
</feature>
<dbReference type="InterPro" id="IPR027463">
    <property type="entry name" value="AcrB_DN_DC_subdom"/>
</dbReference>
<feature type="region of interest" description="Disordered" evidence="1">
    <location>
        <begin position="526"/>
        <end position="547"/>
    </location>
</feature>
<dbReference type="SUPFAM" id="SSF82866">
    <property type="entry name" value="Multidrug efflux transporter AcrB transmembrane domain"/>
    <property type="match status" value="2"/>
</dbReference>
<feature type="transmembrane region" description="Helical" evidence="2">
    <location>
        <begin position="385"/>
        <end position="404"/>
    </location>
</feature>
<dbReference type="PANTHER" id="PTHR32063">
    <property type="match status" value="1"/>
</dbReference>
<dbReference type="SUPFAM" id="SSF82714">
    <property type="entry name" value="Multidrug efflux transporter AcrB TolC docking domain, DN and DC subdomains"/>
    <property type="match status" value="2"/>
</dbReference>
<dbReference type="STRING" id="207559.Dde_0548"/>
<feature type="transmembrane region" description="Helical" evidence="2">
    <location>
        <begin position="571"/>
        <end position="591"/>
    </location>
</feature>
<evidence type="ECO:0000256" key="2">
    <source>
        <dbReference type="SAM" id="Phobius"/>
    </source>
</evidence>
<dbReference type="HOGENOM" id="CLU_002755_1_2_7"/>
<organism evidence="3 4">
    <name type="scientific">Oleidesulfovibrio alaskensis (strain ATCC BAA-1058 / DSM 17464 / G20)</name>
    <name type="common">Desulfovibrio alaskensis</name>
    <dbReference type="NCBI Taxonomy" id="207559"/>
    <lineage>
        <taxon>Bacteria</taxon>
        <taxon>Pseudomonadati</taxon>
        <taxon>Thermodesulfobacteriota</taxon>
        <taxon>Desulfovibrionia</taxon>
        <taxon>Desulfovibrionales</taxon>
        <taxon>Desulfovibrionaceae</taxon>
        <taxon>Oleidesulfovibrio</taxon>
    </lineage>
</organism>
<keyword evidence="4" id="KW-1185">Reference proteome</keyword>